<dbReference type="EMBL" id="JAUBDI010000004">
    <property type="protein sequence ID" value="MDW0112803.1"/>
    <property type="molecule type" value="Genomic_DNA"/>
</dbReference>
<gene>
    <name evidence="2" type="ORF">QT711_06365</name>
</gene>
<protein>
    <recommendedName>
        <fullName evidence="4">Tissue inhibitor of metalloproteinase</fullName>
    </recommendedName>
</protein>
<keyword evidence="1" id="KW-0812">Transmembrane</keyword>
<comment type="caution">
    <text evidence="2">The sequence shown here is derived from an EMBL/GenBank/DDBJ whole genome shotgun (WGS) entry which is preliminary data.</text>
</comment>
<reference evidence="2 3" key="1">
    <citation type="submission" date="2023-06" db="EMBL/GenBank/DDBJ databases">
        <title>Sporosarcina sp. nov., isolated from Korean traditional fermented seafood 'Jeotgal'.</title>
        <authorList>
            <person name="Yang A.I."/>
            <person name="Shin N.-R."/>
        </authorList>
    </citation>
    <scope>NUCLEOTIDE SEQUENCE [LARGE SCALE GENOMIC DNA]</scope>
    <source>
        <strain evidence="2 3">KCTC13119</strain>
    </source>
</reference>
<keyword evidence="1" id="KW-1133">Transmembrane helix</keyword>
<keyword evidence="3" id="KW-1185">Reference proteome</keyword>
<evidence type="ECO:0008006" key="4">
    <source>
        <dbReference type="Google" id="ProtNLM"/>
    </source>
</evidence>
<feature type="transmembrane region" description="Helical" evidence="1">
    <location>
        <begin position="170"/>
        <end position="188"/>
    </location>
</feature>
<dbReference type="InterPro" id="IPR008993">
    <property type="entry name" value="TIMP-like_OB-fold"/>
</dbReference>
<dbReference type="Proteomes" id="UP001282284">
    <property type="component" value="Unassembled WGS sequence"/>
</dbReference>
<dbReference type="SUPFAM" id="SSF50242">
    <property type="entry name" value="TIMP-like"/>
    <property type="match status" value="1"/>
</dbReference>
<name>A0ABU4G753_9BACL</name>
<keyword evidence="1" id="KW-0472">Membrane</keyword>
<evidence type="ECO:0000313" key="2">
    <source>
        <dbReference type="EMBL" id="MDW0112803.1"/>
    </source>
</evidence>
<dbReference type="Gene3D" id="2.40.50.120">
    <property type="match status" value="1"/>
</dbReference>
<evidence type="ECO:0000256" key="1">
    <source>
        <dbReference type="SAM" id="Phobius"/>
    </source>
</evidence>
<dbReference type="RefSeq" id="WP_317942732.1">
    <property type="nucleotide sequence ID" value="NZ_JAUBDI010000004.1"/>
</dbReference>
<organism evidence="2 3">
    <name type="scientific">Sporosarcina saromensis</name>
    <dbReference type="NCBI Taxonomy" id="359365"/>
    <lineage>
        <taxon>Bacteria</taxon>
        <taxon>Bacillati</taxon>
        <taxon>Bacillota</taxon>
        <taxon>Bacilli</taxon>
        <taxon>Bacillales</taxon>
        <taxon>Caryophanaceae</taxon>
        <taxon>Sporosarcina</taxon>
    </lineage>
</organism>
<evidence type="ECO:0000313" key="3">
    <source>
        <dbReference type="Proteomes" id="UP001282284"/>
    </source>
</evidence>
<accession>A0ABU4G753</accession>
<proteinExistence type="predicted"/>
<sequence>MGGWKRLFIALCLVVVFIVGGNSLEVSACSCVMPPPPEEALHDAEAVFSGEVIKIVDNKNLLNGYGFTVYFAVDESWKGVEQSEVSVTTGYHDGDCGFPFEVGQSYLVYASLGDMNNKSTLSTSICQRTTNLSNATEDMNELGKGQKIEGSNAKKDEHNDGLLNGSATKIILAGMLILAAALYVVWRIKKNARS</sequence>